<evidence type="ECO:0000313" key="3">
    <source>
        <dbReference type="Proteomes" id="UP000299102"/>
    </source>
</evidence>
<keyword evidence="3" id="KW-1185">Reference proteome</keyword>
<accession>A0A4C2ABE3</accession>
<protein>
    <submittedName>
        <fullName evidence="2">Uncharacterized protein</fullName>
    </submittedName>
</protein>
<evidence type="ECO:0000256" key="1">
    <source>
        <dbReference type="SAM" id="MobiDB-lite"/>
    </source>
</evidence>
<evidence type="ECO:0000313" key="2">
    <source>
        <dbReference type="EMBL" id="GBP97420.1"/>
    </source>
</evidence>
<dbReference type="EMBL" id="BGZK01002933">
    <property type="protein sequence ID" value="GBP97420.1"/>
    <property type="molecule type" value="Genomic_DNA"/>
</dbReference>
<sequence>MSLRQERYAKIVPRGNVLTLPTILGNRSDAFATEPPPFTLHSDVKAMHFATDSPSFTVHSDIEATLFATDPPLFTVQEYHIYYKWTLDDVITFMFQIWATSNVIIGYMGIEPPRGQRRETSSRRGRRLGIHSHNPCRERLRQ</sequence>
<reference evidence="2 3" key="1">
    <citation type="journal article" date="2019" name="Commun. Biol.">
        <title>The bagworm genome reveals a unique fibroin gene that provides high tensile strength.</title>
        <authorList>
            <person name="Kono N."/>
            <person name="Nakamura H."/>
            <person name="Ohtoshi R."/>
            <person name="Tomita M."/>
            <person name="Numata K."/>
            <person name="Arakawa K."/>
        </authorList>
    </citation>
    <scope>NUCLEOTIDE SEQUENCE [LARGE SCALE GENOMIC DNA]</scope>
</reference>
<organism evidence="2 3">
    <name type="scientific">Eumeta variegata</name>
    <name type="common">Bagworm moth</name>
    <name type="synonym">Eumeta japonica</name>
    <dbReference type="NCBI Taxonomy" id="151549"/>
    <lineage>
        <taxon>Eukaryota</taxon>
        <taxon>Metazoa</taxon>
        <taxon>Ecdysozoa</taxon>
        <taxon>Arthropoda</taxon>
        <taxon>Hexapoda</taxon>
        <taxon>Insecta</taxon>
        <taxon>Pterygota</taxon>
        <taxon>Neoptera</taxon>
        <taxon>Endopterygota</taxon>
        <taxon>Lepidoptera</taxon>
        <taxon>Glossata</taxon>
        <taxon>Ditrysia</taxon>
        <taxon>Tineoidea</taxon>
        <taxon>Psychidae</taxon>
        <taxon>Oiketicinae</taxon>
        <taxon>Eumeta</taxon>
    </lineage>
</organism>
<proteinExistence type="predicted"/>
<feature type="region of interest" description="Disordered" evidence="1">
    <location>
        <begin position="111"/>
        <end position="142"/>
    </location>
</feature>
<gene>
    <name evidence="2" type="ORF">EVAR_100251_1</name>
</gene>
<comment type="caution">
    <text evidence="2">The sequence shown here is derived from an EMBL/GenBank/DDBJ whole genome shotgun (WGS) entry which is preliminary data.</text>
</comment>
<name>A0A4C2ABE3_EUMVA</name>
<dbReference type="AlphaFoldDB" id="A0A4C2ABE3"/>
<dbReference type="Proteomes" id="UP000299102">
    <property type="component" value="Unassembled WGS sequence"/>
</dbReference>